<reference evidence="11" key="4">
    <citation type="submission" date="2025-04" db="UniProtKB">
        <authorList>
            <consortium name="RefSeq"/>
        </authorList>
    </citation>
    <scope>IDENTIFICATION</scope>
    <source>
        <tissue evidence="11">Leaf</tissue>
    </source>
</reference>
<reference evidence="9" key="1">
    <citation type="journal article" date="2017" name="Plant J.">
        <title>The pomegranate (Punica granatum L.) genome and the genomics of punicalagin biosynthesis.</title>
        <authorList>
            <person name="Qin G."/>
            <person name="Xu C."/>
            <person name="Ming R."/>
            <person name="Tang H."/>
            <person name="Guyot R."/>
            <person name="Kramer E.M."/>
            <person name="Hu Y."/>
            <person name="Yi X."/>
            <person name="Qi Y."/>
            <person name="Xu X."/>
            <person name="Gao Z."/>
            <person name="Pan H."/>
            <person name="Jian J."/>
            <person name="Tian Y."/>
            <person name="Yue Z."/>
            <person name="Xu Y."/>
        </authorList>
    </citation>
    <scope>NUCLEOTIDE SEQUENCE [LARGE SCALE GENOMIC DNA]</scope>
    <source>
        <strain evidence="9">cv. Dabenzi</strain>
    </source>
</reference>
<proteinExistence type="inferred from homology"/>
<dbReference type="GeneID" id="116207182"/>
<comment type="subcellular location">
    <subcellularLocation>
        <location evidence="1">Membrane</location>
        <topology evidence="1">Multi-pass membrane protein</topology>
    </subcellularLocation>
</comment>
<dbReference type="AlphaFoldDB" id="A0A218W6J1"/>
<evidence type="ECO:0000256" key="1">
    <source>
        <dbReference type="ARBA" id="ARBA00004141"/>
    </source>
</evidence>
<dbReference type="InterPro" id="IPR045035">
    <property type="entry name" value="YSL-like"/>
</dbReference>
<evidence type="ECO:0000256" key="5">
    <source>
        <dbReference type="ARBA" id="ARBA00022989"/>
    </source>
</evidence>
<dbReference type="GO" id="GO:0016020">
    <property type="term" value="C:membrane"/>
    <property type="evidence" value="ECO:0007669"/>
    <property type="project" value="UniProtKB-SubCell"/>
</dbReference>
<evidence type="ECO:0000313" key="9">
    <source>
        <dbReference type="Proteomes" id="UP000197138"/>
    </source>
</evidence>
<name>A0A218W6J1_PUNGR</name>
<keyword evidence="3" id="KW-0813">Transport</keyword>
<feature type="transmembrane region" description="Helical" evidence="7">
    <location>
        <begin position="408"/>
        <end position="430"/>
    </location>
</feature>
<evidence type="ECO:0000256" key="7">
    <source>
        <dbReference type="SAM" id="Phobius"/>
    </source>
</evidence>
<feature type="transmembrane region" description="Helical" evidence="7">
    <location>
        <begin position="495"/>
        <end position="518"/>
    </location>
</feature>
<accession>A0A218W6J1</accession>
<dbReference type="Proteomes" id="UP000197138">
    <property type="component" value="Unassembled WGS sequence"/>
</dbReference>
<evidence type="ECO:0000313" key="11">
    <source>
        <dbReference type="RefSeq" id="XP_031395924.1"/>
    </source>
</evidence>
<evidence type="ECO:0000313" key="8">
    <source>
        <dbReference type="EMBL" id="OWM68153.1"/>
    </source>
</evidence>
<evidence type="ECO:0000256" key="4">
    <source>
        <dbReference type="ARBA" id="ARBA00022692"/>
    </source>
</evidence>
<dbReference type="GO" id="GO:0035673">
    <property type="term" value="F:oligopeptide transmembrane transporter activity"/>
    <property type="evidence" value="ECO:0007669"/>
    <property type="project" value="InterPro"/>
</dbReference>
<dbReference type="InterPro" id="IPR004813">
    <property type="entry name" value="OPT"/>
</dbReference>
<feature type="transmembrane region" description="Helical" evidence="7">
    <location>
        <begin position="382"/>
        <end position="402"/>
    </location>
</feature>
<keyword evidence="10" id="KW-1185">Reference proteome</keyword>
<feature type="transmembrane region" description="Helical" evidence="7">
    <location>
        <begin position="442"/>
        <end position="475"/>
    </location>
</feature>
<gene>
    <name evidence="11" type="primary">LOC116207182</name>
    <name evidence="8" type="ORF">CDL15_Pgr016353</name>
</gene>
<dbReference type="Proteomes" id="UP000515151">
    <property type="component" value="Chromosome 5"/>
</dbReference>
<evidence type="ECO:0000256" key="2">
    <source>
        <dbReference type="ARBA" id="ARBA00010276"/>
    </source>
</evidence>
<feature type="transmembrane region" description="Helical" evidence="7">
    <location>
        <begin position="58"/>
        <end position="77"/>
    </location>
</feature>
<keyword evidence="5 7" id="KW-1133">Transmembrane helix</keyword>
<feature type="transmembrane region" description="Helical" evidence="7">
    <location>
        <begin position="298"/>
        <end position="319"/>
    </location>
</feature>
<feature type="transmembrane region" description="Helical" evidence="7">
    <location>
        <begin position="138"/>
        <end position="159"/>
    </location>
</feature>
<dbReference type="OrthoDB" id="627262at2759"/>
<keyword evidence="6 7" id="KW-0472">Membrane</keyword>
<feature type="transmembrane region" description="Helical" evidence="7">
    <location>
        <begin position="246"/>
        <end position="278"/>
    </location>
</feature>
<organism evidence="8 9">
    <name type="scientific">Punica granatum</name>
    <name type="common">Pomegranate</name>
    <dbReference type="NCBI Taxonomy" id="22663"/>
    <lineage>
        <taxon>Eukaryota</taxon>
        <taxon>Viridiplantae</taxon>
        <taxon>Streptophyta</taxon>
        <taxon>Embryophyta</taxon>
        <taxon>Tracheophyta</taxon>
        <taxon>Spermatophyta</taxon>
        <taxon>Magnoliopsida</taxon>
        <taxon>eudicotyledons</taxon>
        <taxon>Gunneridae</taxon>
        <taxon>Pentapetalae</taxon>
        <taxon>rosids</taxon>
        <taxon>malvids</taxon>
        <taxon>Myrtales</taxon>
        <taxon>Lythraceae</taxon>
        <taxon>Punica</taxon>
    </lineage>
</organism>
<keyword evidence="4 7" id="KW-0812">Transmembrane</keyword>
<dbReference type="EMBL" id="MTKT01005171">
    <property type="protein sequence ID" value="OWM68153.1"/>
    <property type="molecule type" value="Genomic_DNA"/>
</dbReference>
<protein>
    <submittedName>
        <fullName evidence="11">Probable metal-nicotianamine transporter YSL5</fullName>
    </submittedName>
</protein>
<dbReference type="NCBIfam" id="TIGR00728">
    <property type="entry name" value="OPT_sfam"/>
    <property type="match status" value="1"/>
</dbReference>
<dbReference type="Pfam" id="PF03169">
    <property type="entry name" value="OPT"/>
    <property type="match status" value="1"/>
</dbReference>
<feature type="transmembrane region" description="Helical" evidence="7">
    <location>
        <begin position="557"/>
        <end position="574"/>
    </location>
</feature>
<sequence length="664" mass="72501">MTNEIAETELDSVEKVFAAQEAVPYWKDQLTFRSFIVGFLLTVLITFIKIKVSLNTEIIPSLNVCGGLLGYFCLKVWTRCSRKLPFTRQENSVIQTCVVAGSGIAFSGGFGSYLFALSGRIAGQSDDPGSKDFKNPSLWWMISFLMLVSFLGLLAAIPLRKILIVDFNLSYPSATATGYLINSLHTPQGAKLARNQVKEMGKYTAISFGWAMFKWLGSRGQDCGLAAFPIFGRKAYSLKFYLDFSAIYVGVGMVCPHIINISVLLGGILSWGLMWPLIERRKGDWYSADLPSSSMRGLQAYKVFIPIAMILGDGLYNFLKVVSQSLIGLYQQKRKKNGPPLPIASVYPMPNRAPVDTECSGRSFDDQRRTELFLKDRIPTRFAIAGYVAVAATSAGILPQIFPQLKWYHIFVLYTVAPPFAFCNAYGCGLTDWSLASTYGKLVIFIIGAWAGQAHGGVVAGLVACGVMMNVVSTASDLTQDLKTGYVTLSSPRSLFVSQVIGTAMGCVVSPCVFWIYYKAFDDLGIDGSEYPAPIASVYRSMAQLGVDGFSSLPSNCLNLCYGFFAAAAVINGARDLVGKRWSRFIPVPMAMAMPFYIGAYFAIDMCIGSLILLVWERIDKAKAKAFVPAVASGLICGEGIWSLPSSIIAFAGAKAPFCLKLKF</sequence>
<feature type="transmembrane region" description="Helical" evidence="7">
    <location>
        <begin position="594"/>
        <end position="616"/>
    </location>
</feature>
<reference evidence="10" key="3">
    <citation type="journal article" date="2020" name="Plant Biotechnol. J.">
        <title>The pomegranate (Punica granatum L.) draft genome dissects genetic divergence between soft- and hard-seeded cultivars.</title>
        <authorList>
            <person name="Luo X."/>
            <person name="Li H."/>
            <person name="Wu Z."/>
            <person name="Yao W."/>
            <person name="Zhao P."/>
            <person name="Cao D."/>
            <person name="Yu H."/>
            <person name="Li K."/>
            <person name="Poudel K."/>
            <person name="Zhao D."/>
            <person name="Zhang F."/>
            <person name="Xia X."/>
            <person name="Chen L."/>
            <person name="Wang Q."/>
            <person name="Jing D."/>
            <person name="Cao S."/>
        </authorList>
    </citation>
    <scope>NUCLEOTIDE SEQUENCE [LARGE SCALE GENOMIC DNA]</scope>
</reference>
<dbReference type="PANTHER" id="PTHR31645:SF88">
    <property type="entry name" value="METAL-NICOTIANAMINE TRANSPORTER YSL7"/>
    <property type="match status" value="1"/>
</dbReference>
<feature type="transmembrane region" description="Helical" evidence="7">
    <location>
        <begin position="98"/>
        <end position="118"/>
    </location>
</feature>
<evidence type="ECO:0000256" key="6">
    <source>
        <dbReference type="ARBA" id="ARBA00023136"/>
    </source>
</evidence>
<feature type="transmembrane region" description="Helical" evidence="7">
    <location>
        <begin position="30"/>
        <end position="52"/>
    </location>
</feature>
<comment type="similarity">
    <text evidence="2">Belongs to the YSL (TC 2.A.67.2) family.</text>
</comment>
<evidence type="ECO:0000313" key="10">
    <source>
        <dbReference type="Proteomes" id="UP000515151"/>
    </source>
</evidence>
<evidence type="ECO:0000256" key="3">
    <source>
        <dbReference type="ARBA" id="ARBA00022448"/>
    </source>
</evidence>
<reference evidence="8" key="2">
    <citation type="submission" date="2017-06" db="EMBL/GenBank/DDBJ databases">
        <title>The pomegranate genome and the genomics of punicalagin biosynthesis.</title>
        <authorList>
            <person name="Xu C."/>
        </authorList>
    </citation>
    <scope>NUCLEOTIDE SEQUENCE [LARGE SCALE GENOMIC DNA]</scope>
    <source>
        <tissue evidence="8">Fresh leaf</tissue>
    </source>
</reference>
<dbReference type="RefSeq" id="XP_031395924.1">
    <property type="nucleotide sequence ID" value="XM_031540064.1"/>
</dbReference>
<dbReference type="PANTHER" id="PTHR31645">
    <property type="entry name" value="OLIGOPEPTIDE TRANSPORTER YGL114W-RELATED"/>
    <property type="match status" value="1"/>
</dbReference>